<feature type="compositionally biased region" description="Basic and acidic residues" evidence="1">
    <location>
        <begin position="184"/>
        <end position="195"/>
    </location>
</feature>
<feature type="compositionally biased region" description="Low complexity" evidence="1">
    <location>
        <begin position="204"/>
        <end position="224"/>
    </location>
</feature>
<sequence>MVAATSNFRFFTGVALSGMLLALAGCQSNSGDVLNVQDKQAAGGGKVLASELTAYCPTLTLREGTAYFNTYAKGGQDDASKIVYQASIGEVTRDCKRANGQLTMNVAAAGRIVPGPQGAAGTITMPIRVVVTRGSNVLYSQLHQHKVQVSDTTSATQFVFNDPNVTVPEPSGRDYQVFVGYDEGPPKPKAADKPRPVARKKAPARTAQQPAPAAPAAQQQPATTSASDIPR</sequence>
<evidence type="ECO:0000256" key="1">
    <source>
        <dbReference type="SAM" id="MobiDB-lite"/>
    </source>
</evidence>
<evidence type="ECO:0000256" key="2">
    <source>
        <dbReference type="SAM" id="SignalP"/>
    </source>
</evidence>
<proteinExistence type="predicted"/>
<protein>
    <recommendedName>
        <fullName evidence="5">Lipoprotein</fullName>
    </recommendedName>
</protein>
<comment type="caution">
    <text evidence="3">The sequence shown here is derived from an EMBL/GenBank/DDBJ whole genome shotgun (WGS) entry which is preliminary data.</text>
</comment>
<dbReference type="EMBL" id="JACHEU010000001">
    <property type="protein sequence ID" value="MBB6012223.1"/>
    <property type="molecule type" value="Genomic_DNA"/>
</dbReference>
<dbReference type="AlphaFoldDB" id="A0A7W9S3F4"/>
<keyword evidence="4" id="KW-1185">Reference proteome</keyword>
<accession>A0A7W9S3F4</accession>
<feature type="region of interest" description="Disordered" evidence="1">
    <location>
        <begin position="180"/>
        <end position="231"/>
    </location>
</feature>
<feature type="chain" id="PRO_5030669068" description="Lipoprotein" evidence="2">
    <location>
        <begin position="25"/>
        <end position="231"/>
    </location>
</feature>
<dbReference type="Proteomes" id="UP000533306">
    <property type="component" value="Unassembled WGS sequence"/>
</dbReference>
<evidence type="ECO:0000313" key="3">
    <source>
        <dbReference type="EMBL" id="MBB6012223.1"/>
    </source>
</evidence>
<keyword evidence="2" id="KW-0732">Signal</keyword>
<name>A0A7W9S3F4_9HYPH</name>
<organism evidence="3 4">
    <name type="scientific">Aquamicrobium lusatiense</name>
    <dbReference type="NCBI Taxonomy" id="89772"/>
    <lineage>
        <taxon>Bacteria</taxon>
        <taxon>Pseudomonadati</taxon>
        <taxon>Pseudomonadota</taxon>
        <taxon>Alphaproteobacteria</taxon>
        <taxon>Hyphomicrobiales</taxon>
        <taxon>Phyllobacteriaceae</taxon>
        <taxon>Aquamicrobium</taxon>
    </lineage>
</organism>
<reference evidence="3 4" key="1">
    <citation type="submission" date="2020-08" db="EMBL/GenBank/DDBJ databases">
        <title>Genomic Encyclopedia of Type Strains, Phase IV (KMG-IV): sequencing the most valuable type-strain genomes for metagenomic binning, comparative biology and taxonomic classification.</title>
        <authorList>
            <person name="Goeker M."/>
        </authorList>
    </citation>
    <scope>NUCLEOTIDE SEQUENCE [LARGE SCALE GENOMIC DNA]</scope>
    <source>
        <strain evidence="3 4">DSM 11099</strain>
    </source>
</reference>
<feature type="signal peptide" evidence="2">
    <location>
        <begin position="1"/>
        <end position="24"/>
    </location>
</feature>
<evidence type="ECO:0008006" key="5">
    <source>
        <dbReference type="Google" id="ProtNLM"/>
    </source>
</evidence>
<gene>
    <name evidence="3" type="ORF">HNR59_001568</name>
</gene>
<evidence type="ECO:0000313" key="4">
    <source>
        <dbReference type="Proteomes" id="UP000533306"/>
    </source>
</evidence>
<dbReference type="RefSeq" id="WP_246374531.1">
    <property type="nucleotide sequence ID" value="NZ_JACHEU010000001.1"/>
</dbReference>